<evidence type="ECO:0000313" key="3">
    <source>
        <dbReference type="Proteomes" id="UP000034911"/>
    </source>
</evidence>
<feature type="compositionally biased region" description="Basic and acidic residues" evidence="1">
    <location>
        <begin position="1"/>
        <end position="22"/>
    </location>
</feature>
<dbReference type="AlphaFoldDB" id="A0A0G1N095"/>
<name>A0A0G1N095_9BACT</name>
<dbReference type="STRING" id="1619050.UX20_C0010G0016"/>
<dbReference type="Proteomes" id="UP000034911">
    <property type="component" value="Unassembled WGS sequence"/>
</dbReference>
<accession>A0A0G1N095</accession>
<reference evidence="2 3" key="1">
    <citation type="journal article" date="2015" name="Nature">
        <title>rRNA introns, odd ribosomes, and small enigmatic genomes across a large radiation of phyla.</title>
        <authorList>
            <person name="Brown C.T."/>
            <person name="Hug L.A."/>
            <person name="Thomas B.C."/>
            <person name="Sharon I."/>
            <person name="Castelle C.J."/>
            <person name="Singh A."/>
            <person name="Wilkins M.J."/>
            <person name="Williams K.H."/>
            <person name="Banfield J.F."/>
        </authorList>
    </citation>
    <scope>NUCLEOTIDE SEQUENCE [LARGE SCALE GENOMIC DNA]</scope>
</reference>
<organism evidence="2 3">
    <name type="scientific">Candidatus Magasanikbacteria bacterium GW2011_GWC2_45_8</name>
    <dbReference type="NCBI Taxonomy" id="1619050"/>
    <lineage>
        <taxon>Bacteria</taxon>
        <taxon>Candidatus Magasanikiibacteriota</taxon>
    </lineage>
</organism>
<feature type="region of interest" description="Disordered" evidence="1">
    <location>
        <begin position="1"/>
        <end position="24"/>
    </location>
</feature>
<comment type="caution">
    <text evidence="2">The sequence shown here is derived from an EMBL/GenBank/DDBJ whole genome shotgun (WGS) entry which is preliminary data.</text>
</comment>
<dbReference type="EMBL" id="LCLH01000010">
    <property type="protein sequence ID" value="KKU13924.1"/>
    <property type="molecule type" value="Genomic_DNA"/>
</dbReference>
<proteinExistence type="predicted"/>
<feature type="non-terminal residue" evidence="2">
    <location>
        <position position="128"/>
    </location>
</feature>
<evidence type="ECO:0000313" key="2">
    <source>
        <dbReference type="EMBL" id="KKU13924.1"/>
    </source>
</evidence>
<sequence>MNTESKPRQEGEGTRAEHERKPIAQFSIDLARHSIKSKLPDGREPLAAQGVTAAVESRAHEKATHLGQGFGSWRERTGQSSVLRKFAEHFKEVDFVGIDPQDIVAWLQEGGLQKTETPLFDFAEGEGD</sequence>
<gene>
    <name evidence="2" type="ORF">UX20_C0010G0016</name>
</gene>
<evidence type="ECO:0000256" key="1">
    <source>
        <dbReference type="SAM" id="MobiDB-lite"/>
    </source>
</evidence>
<protein>
    <submittedName>
        <fullName evidence="2">Uncharacterized protein</fullName>
    </submittedName>
</protein>